<keyword evidence="1" id="KW-1133">Transmembrane helix</keyword>
<name>A0A3S0WD29_9BACI</name>
<dbReference type="InterPro" id="IPR046107">
    <property type="entry name" value="DUF6044"/>
</dbReference>
<feature type="transmembrane region" description="Helical" evidence="1">
    <location>
        <begin position="91"/>
        <end position="113"/>
    </location>
</feature>
<feature type="transmembrane region" description="Helical" evidence="1">
    <location>
        <begin position="268"/>
        <end position="289"/>
    </location>
</feature>
<dbReference type="AlphaFoldDB" id="A0A3S0WD29"/>
<keyword evidence="1" id="KW-0472">Membrane</keyword>
<evidence type="ECO:0000313" key="2">
    <source>
        <dbReference type="EMBL" id="RUQ32849.1"/>
    </source>
</evidence>
<evidence type="ECO:0000256" key="1">
    <source>
        <dbReference type="SAM" id="Phobius"/>
    </source>
</evidence>
<feature type="transmembrane region" description="Helical" evidence="1">
    <location>
        <begin position="134"/>
        <end position="158"/>
    </location>
</feature>
<feature type="transmembrane region" description="Helical" evidence="1">
    <location>
        <begin position="178"/>
        <end position="199"/>
    </location>
</feature>
<dbReference type="Pfam" id="PF19510">
    <property type="entry name" value="DUF6044"/>
    <property type="match status" value="1"/>
</dbReference>
<accession>A0A3S0WD29</accession>
<keyword evidence="3" id="KW-1185">Reference proteome</keyword>
<gene>
    <name evidence="2" type="ORF">ELQ35_00020</name>
</gene>
<protein>
    <recommendedName>
        <fullName evidence="4">YkoS</fullName>
    </recommendedName>
</protein>
<evidence type="ECO:0008006" key="4">
    <source>
        <dbReference type="Google" id="ProtNLM"/>
    </source>
</evidence>
<comment type="caution">
    <text evidence="2">The sequence shown here is derived from an EMBL/GenBank/DDBJ whole genome shotgun (WGS) entry which is preliminary data.</text>
</comment>
<proteinExistence type="predicted"/>
<organism evidence="2 3">
    <name type="scientific">Peribacillus cavernae</name>
    <dbReference type="NCBI Taxonomy" id="1674310"/>
    <lineage>
        <taxon>Bacteria</taxon>
        <taxon>Bacillati</taxon>
        <taxon>Bacillota</taxon>
        <taxon>Bacilli</taxon>
        <taxon>Bacillales</taxon>
        <taxon>Bacillaceae</taxon>
        <taxon>Peribacillus</taxon>
    </lineage>
</organism>
<sequence length="563" mass="66533">MEKNEKRLFIFALLVIALYLSPLILLGENAHIRVHDNLDSNLAWYKVLKESNEIFGSINSRLPQISNGMPRNTFSTEFSVIVWLYTLFPTMAAYTISQALTRVIAFLGMYLLLKKHFLPDKQLAWIRVGTSLAFALTPFWPSGMLSTLGMPLALWAFLNIRIGERHWRNYLVLTLLPLYSSIVLGFFFFLFAMGVLWVTDIIRGKGWNLRFFLSIVYMTLIFCLVEYRLVFSFIFDFEPNSRDEYFHAKLPLWRVIRLIVRNFVLGHVHVMTVHALVILPITVFTFYVIITKKLWRQEKVFVFLFALNFILSTWYAFWFYEGWLPLTERFHFLDTFNFARFHFLRPMIIYVSFALALRIIFTYCEFTKRTLSIFMAAQILLLAAFNEEIINQNSPSVKEFYAERLFQNIKEHIALPQEDYRVANIGIHPAIAQFNGFYTLDTYNNFYPLSYKHQFRKIIENELTKSKAIRIYFDEWGGRCYIFTSELGKHYMYKKDSKKRLKNLELNMEPFKKLGGKYIFSAVPIDNATENHLKLDKIFTEKSAAWKIYLYKVMEDEGSKKTL</sequence>
<feature type="transmembrane region" description="Helical" evidence="1">
    <location>
        <begin position="211"/>
        <end position="235"/>
    </location>
</feature>
<feature type="transmembrane region" description="Helical" evidence="1">
    <location>
        <begin position="347"/>
        <end position="366"/>
    </location>
</feature>
<dbReference type="OrthoDB" id="2349131at2"/>
<feature type="transmembrane region" description="Helical" evidence="1">
    <location>
        <begin position="301"/>
        <end position="320"/>
    </location>
</feature>
<evidence type="ECO:0000313" key="3">
    <source>
        <dbReference type="Proteomes" id="UP000267430"/>
    </source>
</evidence>
<keyword evidence="1" id="KW-0812">Transmembrane</keyword>
<reference evidence="2 3" key="1">
    <citation type="submission" date="2018-12" db="EMBL/GenBank/DDBJ databases">
        <title>Bacillus chawlae sp. nov., Bacillus glennii sp. nov., and Bacillus saganii sp. nov. Isolated from the Vehicle Assembly Building at Kennedy Space Center where the Viking Spacecraft were Assembled.</title>
        <authorList>
            <person name="Seuylemezian A."/>
            <person name="Vaishampayan P."/>
        </authorList>
    </citation>
    <scope>NUCLEOTIDE SEQUENCE [LARGE SCALE GENOMIC DNA]</scope>
    <source>
        <strain evidence="2 3">L5</strain>
    </source>
</reference>
<dbReference type="Proteomes" id="UP000267430">
    <property type="component" value="Unassembled WGS sequence"/>
</dbReference>
<dbReference type="EMBL" id="RYZZ01000001">
    <property type="protein sequence ID" value="RUQ32849.1"/>
    <property type="molecule type" value="Genomic_DNA"/>
</dbReference>